<name>A0A2W5FJP5_9BACT</name>
<dbReference type="Pfam" id="PF00012">
    <property type="entry name" value="HSP70"/>
    <property type="match status" value="2"/>
</dbReference>
<reference evidence="4 5" key="1">
    <citation type="submission" date="2017-08" db="EMBL/GenBank/DDBJ databases">
        <title>Infants hospitalized years apart are colonized by the same room-sourced microbial strains.</title>
        <authorList>
            <person name="Brooks B."/>
            <person name="Olm M.R."/>
            <person name="Firek B.A."/>
            <person name="Baker R."/>
            <person name="Thomas B.C."/>
            <person name="Morowitz M.J."/>
            <person name="Banfield J.F."/>
        </authorList>
    </citation>
    <scope>NUCLEOTIDE SEQUENCE [LARGE SCALE GENOMIC DNA]</scope>
    <source>
        <strain evidence="4">S2_006_000_R2_64</strain>
    </source>
</reference>
<evidence type="ECO:0000313" key="4">
    <source>
        <dbReference type="EMBL" id="PZP56161.1"/>
    </source>
</evidence>
<evidence type="ECO:0000256" key="3">
    <source>
        <dbReference type="ARBA" id="ARBA00022840"/>
    </source>
</evidence>
<dbReference type="GO" id="GO:0140662">
    <property type="term" value="F:ATP-dependent protein folding chaperone"/>
    <property type="evidence" value="ECO:0007669"/>
    <property type="project" value="InterPro"/>
</dbReference>
<dbReference type="Gene3D" id="3.30.420.40">
    <property type="match status" value="3"/>
</dbReference>
<dbReference type="PROSITE" id="PS00329">
    <property type="entry name" value="HSP70_2"/>
    <property type="match status" value="1"/>
</dbReference>
<proteinExistence type="inferred from homology"/>
<comment type="similarity">
    <text evidence="1">Belongs to the heat shock protein 70 family.</text>
</comment>
<dbReference type="AlphaFoldDB" id="A0A2W5FJP5"/>
<gene>
    <name evidence="4" type="ORF">DI586_04555</name>
</gene>
<sequence length="418" mass="46162">MVDKYFCGIDFGTSNSAMSVGSANGTSLVPLEESHVTIPSAIFFNTEENQTSFGRKGMKEYLVGYEGRLLRSLKSVLGSELISEATQVGRRKLPFRDIIGMFIGHIKKQGEIHVGAEISDVVMGRPVHFVDGDEAADCRAQTELEAIARAQGFKNIHFEYEPLAAARDYESTIGKEEIVLVFDIGGGTSDFSVVRLSPSAKKKADRQKDILANEGIHIGGTNFDQKLSLETVMKDLGYQTKLKSGLDMPRAPYLELSTWHLINFLYTQKAISEMKSLLPLLEERSMIERFIRIQETQRGHEIVGKVEEAKIALSENKKHRIDLSDIEQGWHKEITVQSLHKAIDGEIDRIVAVAKDTVDKAGLKSDQINAIFMTGGSTGLPGFELNIRKAFASSQIQYGDRFSSVAKGLGLAAADQFL</sequence>
<dbReference type="EMBL" id="QFOT01000035">
    <property type="protein sequence ID" value="PZP56161.1"/>
    <property type="molecule type" value="Genomic_DNA"/>
</dbReference>
<keyword evidence="3" id="KW-0067">ATP-binding</keyword>
<evidence type="ECO:0000256" key="1">
    <source>
        <dbReference type="ARBA" id="ARBA00007381"/>
    </source>
</evidence>
<dbReference type="Proteomes" id="UP000249739">
    <property type="component" value="Unassembled WGS sequence"/>
</dbReference>
<comment type="caution">
    <text evidence="4">The sequence shown here is derived from an EMBL/GenBank/DDBJ whole genome shotgun (WGS) entry which is preliminary data.</text>
</comment>
<dbReference type="GO" id="GO:0005524">
    <property type="term" value="F:ATP binding"/>
    <property type="evidence" value="ECO:0007669"/>
    <property type="project" value="UniProtKB-KW"/>
</dbReference>
<dbReference type="InterPro" id="IPR013126">
    <property type="entry name" value="Hsp_70_fam"/>
</dbReference>
<dbReference type="SUPFAM" id="SSF53067">
    <property type="entry name" value="Actin-like ATPase domain"/>
    <property type="match status" value="2"/>
</dbReference>
<dbReference type="CDD" id="cd10231">
    <property type="entry name" value="ASKHA_NBD_HSP70_YegD-like"/>
    <property type="match status" value="1"/>
</dbReference>
<dbReference type="InterPro" id="IPR043129">
    <property type="entry name" value="ATPase_NBD"/>
</dbReference>
<keyword evidence="2" id="KW-0547">Nucleotide-binding</keyword>
<dbReference type="PANTHER" id="PTHR19375">
    <property type="entry name" value="HEAT SHOCK PROTEIN 70KDA"/>
    <property type="match status" value="1"/>
</dbReference>
<protein>
    <submittedName>
        <fullName evidence="4">Hsp70 family protein</fullName>
    </submittedName>
</protein>
<dbReference type="Gene3D" id="3.90.640.10">
    <property type="entry name" value="Actin, Chain A, domain 4"/>
    <property type="match status" value="2"/>
</dbReference>
<dbReference type="InterPro" id="IPR018181">
    <property type="entry name" value="Heat_shock_70_CS"/>
</dbReference>
<dbReference type="InterPro" id="IPR042054">
    <property type="entry name" value="YegD-like"/>
</dbReference>
<evidence type="ECO:0000256" key="2">
    <source>
        <dbReference type="ARBA" id="ARBA00022741"/>
    </source>
</evidence>
<accession>A0A2W5FJP5</accession>
<organism evidence="4 5">
    <name type="scientific">Micavibrio aeruginosavorus</name>
    <dbReference type="NCBI Taxonomy" id="349221"/>
    <lineage>
        <taxon>Bacteria</taxon>
        <taxon>Pseudomonadati</taxon>
        <taxon>Bdellovibrionota</taxon>
        <taxon>Bdellovibrionia</taxon>
        <taxon>Bdellovibrionales</taxon>
        <taxon>Pseudobdellovibrionaceae</taxon>
        <taxon>Micavibrio</taxon>
    </lineage>
</organism>
<evidence type="ECO:0000313" key="5">
    <source>
        <dbReference type="Proteomes" id="UP000249739"/>
    </source>
</evidence>